<name>A0A9X0B395_9EURO</name>
<dbReference type="Gene3D" id="1.10.630.10">
    <property type="entry name" value="Cytochrome P450"/>
    <property type="match status" value="1"/>
</dbReference>
<evidence type="ECO:0008006" key="5">
    <source>
        <dbReference type="Google" id="ProtNLM"/>
    </source>
</evidence>
<reference evidence="3" key="2">
    <citation type="journal article" date="2023" name="IMA Fungus">
        <title>Comparative genomic study of the Penicillium genus elucidates a diverse pangenome and 15 lateral gene transfer events.</title>
        <authorList>
            <person name="Petersen C."/>
            <person name="Sorensen T."/>
            <person name="Nielsen M.R."/>
            <person name="Sondergaard T.E."/>
            <person name="Sorensen J.L."/>
            <person name="Fitzpatrick D.A."/>
            <person name="Frisvad J.C."/>
            <person name="Nielsen K.L."/>
        </authorList>
    </citation>
    <scope>NUCLEOTIDE SEQUENCE</scope>
    <source>
        <strain evidence="3">IBT 29677</strain>
    </source>
</reference>
<dbReference type="InterPro" id="IPR036396">
    <property type="entry name" value="Cyt_P450_sf"/>
</dbReference>
<keyword evidence="4" id="KW-1185">Reference proteome</keyword>
<dbReference type="GO" id="GO:0005506">
    <property type="term" value="F:iron ion binding"/>
    <property type="evidence" value="ECO:0007669"/>
    <property type="project" value="InterPro"/>
</dbReference>
<dbReference type="PANTHER" id="PTHR24305">
    <property type="entry name" value="CYTOCHROME P450"/>
    <property type="match status" value="1"/>
</dbReference>
<comment type="similarity">
    <text evidence="1">Belongs to the cytochrome P450 family.</text>
</comment>
<dbReference type="InterPro" id="IPR050121">
    <property type="entry name" value="Cytochrome_P450_monoxygenase"/>
</dbReference>
<comment type="caution">
    <text evidence="3">The sequence shown here is derived from an EMBL/GenBank/DDBJ whole genome shotgun (WGS) entry which is preliminary data.</text>
</comment>
<evidence type="ECO:0000313" key="4">
    <source>
        <dbReference type="Proteomes" id="UP001147747"/>
    </source>
</evidence>
<evidence type="ECO:0000313" key="3">
    <source>
        <dbReference type="EMBL" id="KAJ5386481.1"/>
    </source>
</evidence>
<dbReference type="AlphaFoldDB" id="A0A9X0B395"/>
<accession>A0A9X0B395</accession>
<reference evidence="3" key="1">
    <citation type="submission" date="2022-12" db="EMBL/GenBank/DDBJ databases">
        <authorList>
            <person name="Petersen C."/>
        </authorList>
    </citation>
    <scope>NUCLEOTIDE SEQUENCE</scope>
    <source>
        <strain evidence="3">IBT 29677</strain>
    </source>
</reference>
<feature type="region of interest" description="Disordered" evidence="2">
    <location>
        <begin position="188"/>
        <end position="225"/>
    </location>
</feature>
<gene>
    <name evidence="3" type="ORF">N7509_009022</name>
</gene>
<protein>
    <recommendedName>
        <fullName evidence="5">Cytochrome P450</fullName>
    </recommendedName>
</protein>
<dbReference type="GO" id="GO:0016705">
    <property type="term" value="F:oxidoreductase activity, acting on paired donors, with incorporation or reduction of molecular oxygen"/>
    <property type="evidence" value="ECO:0007669"/>
    <property type="project" value="InterPro"/>
</dbReference>
<dbReference type="EMBL" id="JAPZBU010000009">
    <property type="protein sequence ID" value="KAJ5386481.1"/>
    <property type="molecule type" value="Genomic_DNA"/>
</dbReference>
<organism evidence="3 4">
    <name type="scientific">Penicillium cosmopolitanum</name>
    <dbReference type="NCBI Taxonomy" id="1131564"/>
    <lineage>
        <taxon>Eukaryota</taxon>
        <taxon>Fungi</taxon>
        <taxon>Dikarya</taxon>
        <taxon>Ascomycota</taxon>
        <taxon>Pezizomycotina</taxon>
        <taxon>Eurotiomycetes</taxon>
        <taxon>Eurotiomycetidae</taxon>
        <taxon>Eurotiales</taxon>
        <taxon>Aspergillaceae</taxon>
        <taxon>Penicillium</taxon>
    </lineage>
</organism>
<proteinExistence type="inferred from homology"/>
<dbReference type="RefSeq" id="XP_056484279.1">
    <property type="nucleotide sequence ID" value="XM_056633659.1"/>
</dbReference>
<dbReference type="SUPFAM" id="SSF48264">
    <property type="entry name" value="Cytochrome P450"/>
    <property type="match status" value="1"/>
</dbReference>
<evidence type="ECO:0000256" key="1">
    <source>
        <dbReference type="ARBA" id="ARBA00010617"/>
    </source>
</evidence>
<feature type="compositionally biased region" description="Polar residues" evidence="2">
    <location>
        <begin position="188"/>
        <end position="199"/>
    </location>
</feature>
<dbReference type="GO" id="GO:0004497">
    <property type="term" value="F:monooxygenase activity"/>
    <property type="evidence" value="ECO:0007669"/>
    <property type="project" value="InterPro"/>
</dbReference>
<sequence>MIPCFLLGSLVAYFLVTIIYRVHIHPLSKFPGPRLAALTGLYEIYFAAWGTGSFEDEIERMHEKYGPVVRITPDEVHVQDQFYNAQHADSWIKGTKAIHSGRHQSGYPSPSFQIRKRSMSRVRSILQVEVHQIIRKLVRKHQVSRGFSWRLPSFASIPSLSGGSVDTAEMGYLEDGHQMRSSIPNPMTRNQFALHSPNASDPGLWKADEVKTKTSGTGLDPSLPF</sequence>
<dbReference type="GO" id="GO:0020037">
    <property type="term" value="F:heme binding"/>
    <property type="evidence" value="ECO:0007669"/>
    <property type="project" value="InterPro"/>
</dbReference>
<dbReference type="GeneID" id="81372639"/>
<dbReference type="PANTHER" id="PTHR24305:SF166">
    <property type="entry name" value="CYTOCHROME P450 12A4, MITOCHONDRIAL-RELATED"/>
    <property type="match status" value="1"/>
</dbReference>
<dbReference type="Proteomes" id="UP001147747">
    <property type="component" value="Unassembled WGS sequence"/>
</dbReference>
<dbReference type="OrthoDB" id="3945418at2759"/>
<evidence type="ECO:0000256" key="2">
    <source>
        <dbReference type="SAM" id="MobiDB-lite"/>
    </source>
</evidence>